<dbReference type="EMBL" id="CM023484">
    <property type="protein sequence ID" value="KAH6933331.1"/>
    <property type="molecule type" value="Genomic_DNA"/>
</dbReference>
<reference evidence="1" key="1">
    <citation type="submission" date="2020-05" db="EMBL/GenBank/DDBJ databases">
        <title>Large-scale comparative analyses of tick genomes elucidate their genetic diversity and vector capacities.</title>
        <authorList>
            <person name="Jia N."/>
            <person name="Wang J."/>
            <person name="Shi W."/>
            <person name="Du L."/>
            <person name="Sun Y."/>
            <person name="Zhan W."/>
            <person name="Jiang J."/>
            <person name="Wang Q."/>
            <person name="Zhang B."/>
            <person name="Ji P."/>
            <person name="Sakyi L.B."/>
            <person name="Cui X."/>
            <person name="Yuan T."/>
            <person name="Jiang B."/>
            <person name="Yang W."/>
            <person name="Lam T.T.-Y."/>
            <person name="Chang Q."/>
            <person name="Ding S."/>
            <person name="Wang X."/>
            <person name="Zhu J."/>
            <person name="Ruan X."/>
            <person name="Zhao L."/>
            <person name="Wei J."/>
            <person name="Que T."/>
            <person name="Du C."/>
            <person name="Cheng J."/>
            <person name="Dai P."/>
            <person name="Han X."/>
            <person name="Huang E."/>
            <person name="Gao Y."/>
            <person name="Liu J."/>
            <person name="Shao H."/>
            <person name="Ye R."/>
            <person name="Li L."/>
            <person name="Wei W."/>
            <person name="Wang X."/>
            <person name="Wang C."/>
            <person name="Yang T."/>
            <person name="Huo Q."/>
            <person name="Li W."/>
            <person name="Guo W."/>
            <person name="Chen H."/>
            <person name="Zhou L."/>
            <person name="Ni X."/>
            <person name="Tian J."/>
            <person name="Zhou Y."/>
            <person name="Sheng Y."/>
            <person name="Liu T."/>
            <person name="Pan Y."/>
            <person name="Xia L."/>
            <person name="Li J."/>
            <person name="Zhao F."/>
            <person name="Cao W."/>
        </authorList>
    </citation>
    <scope>NUCLEOTIDE SEQUENCE</scope>
    <source>
        <strain evidence="1">Hyas-2018</strain>
    </source>
</reference>
<keyword evidence="2" id="KW-1185">Reference proteome</keyword>
<sequence>MRGAGVDAVRRKEAACGRHTAMTVHHARPAVRVRVSSVSSSLAAKRRECAKYRRATLEAVEKGRAELVIRPGLGTTSATLRGTVASSSLRLRSEGPSGDLASFRLLPRLSTFQVVFGLYHC</sequence>
<comment type="caution">
    <text evidence="1">The sequence shown here is derived from an EMBL/GenBank/DDBJ whole genome shotgun (WGS) entry which is preliminary data.</text>
</comment>
<evidence type="ECO:0000313" key="1">
    <source>
        <dbReference type="EMBL" id="KAH6933331.1"/>
    </source>
</evidence>
<evidence type="ECO:0000313" key="2">
    <source>
        <dbReference type="Proteomes" id="UP000821845"/>
    </source>
</evidence>
<proteinExistence type="predicted"/>
<organism evidence="1 2">
    <name type="scientific">Hyalomma asiaticum</name>
    <name type="common">Tick</name>
    <dbReference type="NCBI Taxonomy" id="266040"/>
    <lineage>
        <taxon>Eukaryota</taxon>
        <taxon>Metazoa</taxon>
        <taxon>Ecdysozoa</taxon>
        <taxon>Arthropoda</taxon>
        <taxon>Chelicerata</taxon>
        <taxon>Arachnida</taxon>
        <taxon>Acari</taxon>
        <taxon>Parasitiformes</taxon>
        <taxon>Ixodida</taxon>
        <taxon>Ixodoidea</taxon>
        <taxon>Ixodidae</taxon>
        <taxon>Hyalomminae</taxon>
        <taxon>Hyalomma</taxon>
    </lineage>
</organism>
<accession>A0ACB7SEF6</accession>
<name>A0ACB7SEF6_HYAAI</name>
<dbReference type="Proteomes" id="UP000821845">
    <property type="component" value="Chromosome 4"/>
</dbReference>
<gene>
    <name evidence="1" type="ORF">HPB50_014345</name>
</gene>
<protein>
    <submittedName>
        <fullName evidence="1">Uncharacterized protein</fullName>
    </submittedName>
</protein>